<dbReference type="Proteomes" id="UP001231166">
    <property type="component" value="Chromosome"/>
</dbReference>
<dbReference type="InterPro" id="IPR035936">
    <property type="entry name" value="BB2672"/>
</dbReference>
<evidence type="ECO:0000313" key="1">
    <source>
        <dbReference type="EMBL" id="MCZ4590003.1"/>
    </source>
</evidence>
<dbReference type="Pfam" id="PF06684">
    <property type="entry name" value="AA_synth"/>
    <property type="match status" value="1"/>
</dbReference>
<dbReference type="Gene3D" id="3.30.1330.110">
    <property type="entry name" value="BB2672"/>
    <property type="match status" value="1"/>
</dbReference>
<evidence type="ECO:0000313" key="3">
    <source>
        <dbReference type="Proteomes" id="UP001066327"/>
    </source>
</evidence>
<dbReference type="EMBL" id="CP130953">
    <property type="protein sequence ID" value="WLF44528.1"/>
    <property type="molecule type" value="Genomic_DNA"/>
</dbReference>
<dbReference type="EMBL" id="JAPWIS010000039">
    <property type="protein sequence ID" value="MCZ4590003.1"/>
    <property type="molecule type" value="Genomic_DNA"/>
</dbReference>
<organism evidence="2 4">
    <name type="scientific">Rhodococcus opacus</name>
    <name type="common">Nocardia opaca</name>
    <dbReference type="NCBI Taxonomy" id="37919"/>
    <lineage>
        <taxon>Bacteria</taxon>
        <taxon>Bacillati</taxon>
        <taxon>Actinomycetota</taxon>
        <taxon>Actinomycetes</taxon>
        <taxon>Mycobacteriales</taxon>
        <taxon>Nocardiaceae</taxon>
        <taxon>Rhodococcus</taxon>
    </lineage>
</organism>
<dbReference type="InterPro" id="IPR009569">
    <property type="entry name" value="AA_synth_put"/>
</dbReference>
<reference evidence="1" key="1">
    <citation type="submission" date="2022-12" db="EMBL/GenBank/DDBJ databases">
        <authorList>
            <person name="Krivoruchko A.V."/>
            <person name="Elkin A."/>
        </authorList>
    </citation>
    <scope>NUCLEOTIDE SEQUENCE</scope>
    <source>
        <strain evidence="1">IEGM 249</strain>
    </source>
</reference>
<dbReference type="Proteomes" id="UP001066327">
    <property type="component" value="Unassembled WGS sequence"/>
</dbReference>
<name>A0AAX3Y8Y6_RHOOP</name>
<proteinExistence type="predicted"/>
<sequence length="238" mass="24907">MLAGDVAELTRLGDETSVLPVIVFPYRPALRRIGKSQLDILGGSHVSRLTVRKIIAHIEEIQSVAGQSDDGGPLRKVAVCAVVSNPYAGKGFVSDLSEIIEASAEIGTNIGKEALSLLGSPAESYGKAGLVGTSGEQEHINAAVTSIFGNAFRDAIGGGDAWITSVTKPAAADATIDVPLAFKDEIWVRSHYDAITVHIPDAPHSDELVVIAAVSNRGRINARVGGLSKTEFAERNGS</sequence>
<dbReference type="AlphaFoldDB" id="A0AAX3Y8Y6"/>
<reference evidence="2" key="2">
    <citation type="submission" date="2023-07" db="EMBL/GenBank/DDBJ databases">
        <title>Genomic analysis of Rhodococcus opacus VOC-14 with glycol ethers degradation activity.</title>
        <authorList>
            <person name="Narkevich D.A."/>
            <person name="Hlushen A.M."/>
            <person name="Akhremchuk A.E."/>
            <person name="Sikolenko M.A."/>
            <person name="Valentovich L.N."/>
        </authorList>
    </citation>
    <scope>NUCLEOTIDE SEQUENCE</scope>
    <source>
        <strain evidence="2">VOC-14</strain>
    </source>
</reference>
<protein>
    <submittedName>
        <fullName evidence="2">Amino acid synthesis family protein</fullName>
    </submittedName>
</protein>
<dbReference type="RefSeq" id="WP_269592754.1">
    <property type="nucleotide sequence ID" value="NZ_CP130953.1"/>
</dbReference>
<keyword evidence="3" id="KW-1185">Reference proteome</keyword>
<evidence type="ECO:0000313" key="4">
    <source>
        <dbReference type="Proteomes" id="UP001231166"/>
    </source>
</evidence>
<dbReference type="SUPFAM" id="SSF160519">
    <property type="entry name" value="BB2672-like"/>
    <property type="match status" value="1"/>
</dbReference>
<evidence type="ECO:0000313" key="2">
    <source>
        <dbReference type="EMBL" id="WLF44528.1"/>
    </source>
</evidence>
<gene>
    <name evidence="1" type="ORF">O4328_41325</name>
    <name evidence="2" type="ORF">Q5707_21470</name>
</gene>
<accession>A0AAX3Y8Y6</accession>